<dbReference type="EMBL" id="PVTE01000021">
    <property type="protein sequence ID" value="PRY32545.1"/>
    <property type="molecule type" value="Genomic_DNA"/>
</dbReference>
<protein>
    <submittedName>
        <fullName evidence="2">Uncharacterized protein</fullName>
    </submittedName>
</protein>
<name>A0A2T0SGL5_9BACT</name>
<reference evidence="2 3" key="1">
    <citation type="submission" date="2018-03" db="EMBL/GenBank/DDBJ databases">
        <title>Genomic Encyclopedia of Archaeal and Bacterial Type Strains, Phase II (KMG-II): from individual species to whole genera.</title>
        <authorList>
            <person name="Goeker M."/>
        </authorList>
    </citation>
    <scope>NUCLEOTIDE SEQUENCE [LARGE SCALE GENOMIC DNA]</scope>
    <source>
        <strain evidence="2 3">DSM 28354</strain>
    </source>
</reference>
<evidence type="ECO:0000313" key="3">
    <source>
        <dbReference type="Proteomes" id="UP000238375"/>
    </source>
</evidence>
<organism evidence="2 3">
    <name type="scientific">Spirosoma oryzae</name>
    <dbReference type="NCBI Taxonomy" id="1469603"/>
    <lineage>
        <taxon>Bacteria</taxon>
        <taxon>Pseudomonadati</taxon>
        <taxon>Bacteroidota</taxon>
        <taxon>Cytophagia</taxon>
        <taxon>Cytophagales</taxon>
        <taxon>Cytophagaceae</taxon>
        <taxon>Spirosoma</taxon>
    </lineage>
</organism>
<keyword evidence="1" id="KW-1133">Transmembrane helix</keyword>
<feature type="transmembrane region" description="Helical" evidence="1">
    <location>
        <begin position="81"/>
        <end position="100"/>
    </location>
</feature>
<evidence type="ECO:0000313" key="2">
    <source>
        <dbReference type="EMBL" id="PRY32545.1"/>
    </source>
</evidence>
<keyword evidence="3" id="KW-1185">Reference proteome</keyword>
<comment type="caution">
    <text evidence="2">The sequence shown here is derived from an EMBL/GenBank/DDBJ whole genome shotgun (WGS) entry which is preliminary data.</text>
</comment>
<dbReference type="OrthoDB" id="837016at2"/>
<gene>
    <name evidence="2" type="ORF">CLV58_12146</name>
</gene>
<sequence>MTINNAFPDLPEYDPHPDLWNRIDAELTAAERFDDLVSSLPQTDPKADLWDSIEAELDGQVLPHPAVQPSKRRIGQVIRPLWTAVTAAAAVAAIVLIGFWTNRQSDARERMEYAIETGVANTASPVPADTDADRRAEAFIAQQCAAQTIACQQPEVHELRNQLAELTTEQQRLDQERQTFGDDPMLIRAQVKVENQRAEVTKELITLLRS</sequence>
<dbReference type="RefSeq" id="WP_106139766.1">
    <property type="nucleotide sequence ID" value="NZ_PVTE01000021.1"/>
</dbReference>
<dbReference type="AlphaFoldDB" id="A0A2T0SGL5"/>
<proteinExistence type="predicted"/>
<dbReference type="Proteomes" id="UP000238375">
    <property type="component" value="Unassembled WGS sequence"/>
</dbReference>
<evidence type="ECO:0000256" key="1">
    <source>
        <dbReference type="SAM" id="Phobius"/>
    </source>
</evidence>
<keyword evidence="1" id="KW-0812">Transmembrane</keyword>
<keyword evidence="1" id="KW-0472">Membrane</keyword>
<accession>A0A2T0SGL5</accession>